<dbReference type="Pfam" id="PF00582">
    <property type="entry name" value="Usp"/>
    <property type="match status" value="1"/>
</dbReference>
<dbReference type="EMBL" id="JBJQOH010000007">
    <property type="protein sequence ID" value="KAL3678252.1"/>
    <property type="molecule type" value="Genomic_DNA"/>
</dbReference>
<accession>A0ABD3GI76</accession>
<dbReference type="AlphaFoldDB" id="A0ABD3GI76"/>
<sequence>MTQHDFPPGKQSRYRQVASVYLHSKNRRVLQGISIRVALGNWGIHMQILPAGAEMATRHLGICIDFSPGSDNALKWTLENVMRDNDHVYLVCVIKNRDIDPAKLSLWGPSGSPLIPFAEFRDPNVVKNYGLAPVSEEFLGLITDAIRKKKNLEVFTKVYYGDAREKIIQAIKEIPLHAVFVGSRGLSRLEKVLMGSVALHVVNHSTVPVTIVKLGGESAHR</sequence>
<dbReference type="InterPro" id="IPR006016">
    <property type="entry name" value="UspA"/>
</dbReference>
<feature type="domain" description="UspA" evidence="1">
    <location>
        <begin position="58"/>
        <end position="213"/>
    </location>
</feature>
<name>A0ABD3GI76_9MARC</name>
<evidence type="ECO:0000259" key="1">
    <source>
        <dbReference type="Pfam" id="PF00582"/>
    </source>
</evidence>
<dbReference type="CDD" id="cd23659">
    <property type="entry name" value="USP_At3g01520-like"/>
    <property type="match status" value="1"/>
</dbReference>
<evidence type="ECO:0000313" key="3">
    <source>
        <dbReference type="Proteomes" id="UP001633002"/>
    </source>
</evidence>
<protein>
    <recommendedName>
        <fullName evidence="1">UspA domain-containing protein</fullName>
    </recommendedName>
</protein>
<dbReference type="PANTHER" id="PTHR46100">
    <property type="entry name" value="IMP2'P"/>
    <property type="match status" value="1"/>
</dbReference>
<dbReference type="InterPro" id="IPR014729">
    <property type="entry name" value="Rossmann-like_a/b/a_fold"/>
</dbReference>
<comment type="caution">
    <text evidence="2">The sequence shown here is derived from an EMBL/GenBank/DDBJ whole genome shotgun (WGS) entry which is preliminary data.</text>
</comment>
<dbReference type="Gene3D" id="3.40.50.620">
    <property type="entry name" value="HUPs"/>
    <property type="match status" value="1"/>
</dbReference>
<dbReference type="PRINTS" id="PR01438">
    <property type="entry name" value="UNVRSLSTRESS"/>
</dbReference>
<reference evidence="2 3" key="1">
    <citation type="submission" date="2024-09" db="EMBL/GenBank/DDBJ databases">
        <title>Chromosome-scale assembly of Riccia sorocarpa.</title>
        <authorList>
            <person name="Paukszto L."/>
        </authorList>
    </citation>
    <scope>NUCLEOTIDE SEQUENCE [LARGE SCALE GENOMIC DNA]</scope>
    <source>
        <strain evidence="2">LP-2024</strain>
        <tissue evidence="2">Aerial parts of the thallus</tissue>
    </source>
</reference>
<keyword evidence="3" id="KW-1185">Reference proteome</keyword>
<dbReference type="Proteomes" id="UP001633002">
    <property type="component" value="Unassembled WGS sequence"/>
</dbReference>
<dbReference type="PANTHER" id="PTHR46100:SF4">
    <property type="entry name" value="USPA DOMAIN-CONTAINING PROTEIN"/>
    <property type="match status" value="1"/>
</dbReference>
<dbReference type="SUPFAM" id="SSF52402">
    <property type="entry name" value="Adenine nucleotide alpha hydrolases-like"/>
    <property type="match status" value="1"/>
</dbReference>
<evidence type="ECO:0000313" key="2">
    <source>
        <dbReference type="EMBL" id="KAL3678252.1"/>
    </source>
</evidence>
<proteinExistence type="predicted"/>
<gene>
    <name evidence="2" type="ORF">R1sor_021208</name>
</gene>
<dbReference type="InterPro" id="IPR006015">
    <property type="entry name" value="Universal_stress_UspA"/>
</dbReference>
<organism evidence="2 3">
    <name type="scientific">Riccia sorocarpa</name>
    <dbReference type="NCBI Taxonomy" id="122646"/>
    <lineage>
        <taxon>Eukaryota</taxon>
        <taxon>Viridiplantae</taxon>
        <taxon>Streptophyta</taxon>
        <taxon>Embryophyta</taxon>
        <taxon>Marchantiophyta</taxon>
        <taxon>Marchantiopsida</taxon>
        <taxon>Marchantiidae</taxon>
        <taxon>Marchantiales</taxon>
        <taxon>Ricciaceae</taxon>
        <taxon>Riccia</taxon>
    </lineage>
</organism>